<keyword evidence="5 7" id="KW-0472">Membrane</keyword>
<evidence type="ECO:0000256" key="1">
    <source>
        <dbReference type="ARBA" id="ARBA00004651"/>
    </source>
</evidence>
<evidence type="ECO:0000256" key="3">
    <source>
        <dbReference type="ARBA" id="ARBA00022692"/>
    </source>
</evidence>
<feature type="transmembrane region" description="Helical" evidence="7">
    <location>
        <begin position="294"/>
        <end position="313"/>
    </location>
</feature>
<dbReference type="GO" id="GO:0005886">
    <property type="term" value="C:plasma membrane"/>
    <property type="evidence" value="ECO:0007669"/>
    <property type="project" value="UniProtKB-SubCell"/>
</dbReference>
<protein>
    <submittedName>
        <fullName evidence="8">MFS transporter</fullName>
    </submittedName>
</protein>
<dbReference type="AlphaFoldDB" id="A0A8J3SNX1"/>
<feature type="transmembrane region" description="Helical" evidence="7">
    <location>
        <begin position="20"/>
        <end position="44"/>
    </location>
</feature>
<comment type="subcellular location">
    <subcellularLocation>
        <location evidence="1">Cell membrane</location>
        <topology evidence="1">Multi-pass membrane protein</topology>
    </subcellularLocation>
</comment>
<dbReference type="PANTHER" id="PTHR23513:SF11">
    <property type="entry name" value="STAPHYLOFERRIN A TRANSPORTER"/>
    <property type="match status" value="1"/>
</dbReference>
<name>A0A8J3SNX1_9ACTN</name>
<accession>A0A8J3SNX1</accession>
<gene>
    <name evidence="8" type="ORF">Psi01_66660</name>
</gene>
<dbReference type="Gene3D" id="1.20.1250.20">
    <property type="entry name" value="MFS general substrate transporter like domains"/>
    <property type="match status" value="1"/>
</dbReference>
<sequence>MAVGGQPGTARWRRDFRLLLAARVVSSAGTGFGPVALGFGVLGLPGADVGTLSLVVACQTLPQLLLVLLGGVLSDRLPRAALLAAAEATAGLAWGGMAVMTGLGAAPLPLLLACAVVAGAAAAPVGPALSGMVVHIVPTPERRRANSVLRSATYTARTAGITLAGPAVVWAGAGWALAVDAATYLLAAALLIALRPAAPAPTPAPAPAPAAGLAGELAAGWREFTGHQWLWVLVTGYSVSYAVTGAVAGVLGPSAARSYLGGPAAWSAILAGQALGTLAGAVAARWIQPRRPALAAALLLSAGAVPIALLAAAPPVPVVVAGAVVAGTGTGLLMVLADTVVQQHVPAHAMSRVSAYDWFGSLALAPVAVAAAGIGARELGLRPTLLGCAALVCAAAALTVCAPQVRTLPPVPRQPGRPADLPDPAPARRTGS</sequence>
<dbReference type="Pfam" id="PF07690">
    <property type="entry name" value="MFS_1"/>
    <property type="match status" value="1"/>
</dbReference>
<dbReference type="EMBL" id="BOOJ01000058">
    <property type="protein sequence ID" value="GIH96036.1"/>
    <property type="molecule type" value="Genomic_DNA"/>
</dbReference>
<dbReference type="InterPro" id="IPR011701">
    <property type="entry name" value="MFS"/>
</dbReference>
<dbReference type="InterPro" id="IPR036259">
    <property type="entry name" value="MFS_trans_sf"/>
</dbReference>
<dbReference type="SUPFAM" id="SSF103473">
    <property type="entry name" value="MFS general substrate transporter"/>
    <property type="match status" value="1"/>
</dbReference>
<comment type="caution">
    <text evidence="8">The sequence shown here is derived from an EMBL/GenBank/DDBJ whole genome shotgun (WGS) entry which is preliminary data.</text>
</comment>
<proteinExistence type="predicted"/>
<feature type="transmembrane region" description="Helical" evidence="7">
    <location>
        <begin position="319"/>
        <end position="341"/>
    </location>
</feature>
<evidence type="ECO:0000256" key="2">
    <source>
        <dbReference type="ARBA" id="ARBA00022475"/>
    </source>
</evidence>
<feature type="transmembrane region" description="Helical" evidence="7">
    <location>
        <begin position="80"/>
        <end position="104"/>
    </location>
</feature>
<dbReference type="RefSeq" id="WP_204068099.1">
    <property type="nucleotide sequence ID" value="NZ_BOOJ01000058.1"/>
</dbReference>
<keyword evidence="9" id="KW-1185">Reference proteome</keyword>
<keyword evidence="4 7" id="KW-1133">Transmembrane helix</keyword>
<keyword evidence="2" id="KW-1003">Cell membrane</keyword>
<feature type="transmembrane region" description="Helical" evidence="7">
    <location>
        <begin position="264"/>
        <end position="287"/>
    </location>
</feature>
<dbReference type="PANTHER" id="PTHR23513">
    <property type="entry name" value="INTEGRAL MEMBRANE EFFLUX PROTEIN-RELATED"/>
    <property type="match status" value="1"/>
</dbReference>
<feature type="region of interest" description="Disordered" evidence="6">
    <location>
        <begin position="409"/>
        <end position="432"/>
    </location>
</feature>
<evidence type="ECO:0000256" key="4">
    <source>
        <dbReference type="ARBA" id="ARBA00022989"/>
    </source>
</evidence>
<reference evidence="8 9" key="1">
    <citation type="submission" date="2021-01" db="EMBL/GenBank/DDBJ databases">
        <title>Whole genome shotgun sequence of Planobispora siamensis NBRC 107568.</title>
        <authorList>
            <person name="Komaki H."/>
            <person name="Tamura T."/>
        </authorList>
    </citation>
    <scope>NUCLEOTIDE SEQUENCE [LARGE SCALE GENOMIC DNA]</scope>
    <source>
        <strain evidence="8 9">NBRC 107568</strain>
    </source>
</reference>
<feature type="transmembrane region" description="Helical" evidence="7">
    <location>
        <begin position="110"/>
        <end position="136"/>
    </location>
</feature>
<dbReference type="Proteomes" id="UP000619788">
    <property type="component" value="Unassembled WGS sequence"/>
</dbReference>
<keyword evidence="3 7" id="KW-0812">Transmembrane</keyword>
<feature type="transmembrane region" description="Helical" evidence="7">
    <location>
        <begin position="353"/>
        <end position="372"/>
    </location>
</feature>
<feature type="compositionally biased region" description="Pro residues" evidence="6">
    <location>
        <begin position="409"/>
        <end position="425"/>
    </location>
</feature>
<organism evidence="8 9">
    <name type="scientific">Planobispora siamensis</name>
    <dbReference type="NCBI Taxonomy" id="936338"/>
    <lineage>
        <taxon>Bacteria</taxon>
        <taxon>Bacillati</taxon>
        <taxon>Actinomycetota</taxon>
        <taxon>Actinomycetes</taxon>
        <taxon>Streptosporangiales</taxon>
        <taxon>Streptosporangiaceae</taxon>
        <taxon>Planobispora</taxon>
    </lineage>
</organism>
<evidence type="ECO:0000256" key="6">
    <source>
        <dbReference type="SAM" id="MobiDB-lite"/>
    </source>
</evidence>
<evidence type="ECO:0000256" key="7">
    <source>
        <dbReference type="SAM" id="Phobius"/>
    </source>
</evidence>
<evidence type="ECO:0000313" key="9">
    <source>
        <dbReference type="Proteomes" id="UP000619788"/>
    </source>
</evidence>
<evidence type="ECO:0000256" key="5">
    <source>
        <dbReference type="ARBA" id="ARBA00023136"/>
    </source>
</evidence>
<evidence type="ECO:0000313" key="8">
    <source>
        <dbReference type="EMBL" id="GIH96036.1"/>
    </source>
</evidence>
<feature type="transmembrane region" description="Helical" evidence="7">
    <location>
        <begin position="229"/>
        <end position="252"/>
    </location>
</feature>
<feature type="transmembrane region" description="Helical" evidence="7">
    <location>
        <begin position="50"/>
        <end position="73"/>
    </location>
</feature>
<dbReference type="GO" id="GO:0022857">
    <property type="term" value="F:transmembrane transporter activity"/>
    <property type="evidence" value="ECO:0007669"/>
    <property type="project" value="InterPro"/>
</dbReference>